<feature type="transmembrane region" description="Helical" evidence="2">
    <location>
        <begin position="255"/>
        <end position="277"/>
    </location>
</feature>
<feature type="transmembrane region" description="Helical" evidence="2">
    <location>
        <begin position="200"/>
        <end position="222"/>
    </location>
</feature>
<evidence type="ECO:0000313" key="4">
    <source>
        <dbReference type="Proteomes" id="UP001201812"/>
    </source>
</evidence>
<accession>A0AAD4MML6</accession>
<evidence type="ECO:0000313" key="3">
    <source>
        <dbReference type="EMBL" id="KAI1699477.1"/>
    </source>
</evidence>
<keyword evidence="2" id="KW-1133">Transmembrane helix</keyword>
<keyword evidence="2" id="KW-0472">Membrane</keyword>
<sequence length="395" mass="44126">MSYRSPRSNDGKVPNSSAMVVINRAQLYRSEEFKHLRSTGPGFPGSPGRGLSPDTKIAPNGEERETPRGYSVMDSQVNGSPNPIVCGFALFICTSVIIVYYLHTLVAVWRVSKTAPPFILFFGHGCGVVGYLLNVDWLALEIIFGKELPIPAKVESLVIRVFDHIPTIHFFVIAMSRCFAVFLPFTYNKLAQNRKFFSQLSLACLVLAIVTSFVQTFCVGQMSDDAFPIHNIHILSKGPKRDDAEGVEVQMAMEFLPLIITACGIFFYIAAVIRMLIWRLLETKMFQRCAHCGLGGVDDETSSTESALSKASTTSAIPVVKQDYCCLFFRKENVDDNTRKTEIPFGRPDAFISHVSFLLLIVFYFVAAGVDRDVKTRSSVEQIYDTSRRYPVDSF</sequence>
<feature type="transmembrane region" description="Helical" evidence="2">
    <location>
        <begin position="168"/>
        <end position="188"/>
    </location>
</feature>
<protein>
    <submittedName>
        <fullName evidence="3">Uncharacterized protein</fullName>
    </submittedName>
</protein>
<gene>
    <name evidence="3" type="ORF">DdX_17305</name>
</gene>
<proteinExistence type="predicted"/>
<keyword evidence="4" id="KW-1185">Reference proteome</keyword>
<evidence type="ECO:0000256" key="2">
    <source>
        <dbReference type="SAM" id="Phobius"/>
    </source>
</evidence>
<organism evidence="3 4">
    <name type="scientific">Ditylenchus destructor</name>
    <dbReference type="NCBI Taxonomy" id="166010"/>
    <lineage>
        <taxon>Eukaryota</taxon>
        <taxon>Metazoa</taxon>
        <taxon>Ecdysozoa</taxon>
        <taxon>Nematoda</taxon>
        <taxon>Chromadorea</taxon>
        <taxon>Rhabditida</taxon>
        <taxon>Tylenchina</taxon>
        <taxon>Tylenchomorpha</taxon>
        <taxon>Sphaerularioidea</taxon>
        <taxon>Anguinidae</taxon>
        <taxon>Anguininae</taxon>
        <taxon>Ditylenchus</taxon>
    </lineage>
</organism>
<keyword evidence="2" id="KW-0812">Transmembrane</keyword>
<feature type="region of interest" description="Disordered" evidence="1">
    <location>
        <begin position="38"/>
        <end position="68"/>
    </location>
</feature>
<name>A0AAD4MML6_9BILA</name>
<feature type="transmembrane region" description="Helical" evidence="2">
    <location>
        <begin position="114"/>
        <end position="133"/>
    </location>
</feature>
<reference evidence="3" key="1">
    <citation type="submission" date="2022-01" db="EMBL/GenBank/DDBJ databases">
        <title>Genome Sequence Resource for Two Populations of Ditylenchus destructor, the Migratory Endoparasitic Phytonematode.</title>
        <authorList>
            <person name="Zhang H."/>
            <person name="Lin R."/>
            <person name="Xie B."/>
        </authorList>
    </citation>
    <scope>NUCLEOTIDE SEQUENCE</scope>
    <source>
        <strain evidence="3">BazhouSP</strain>
    </source>
</reference>
<feature type="transmembrane region" description="Helical" evidence="2">
    <location>
        <begin position="350"/>
        <end position="370"/>
    </location>
</feature>
<dbReference type="Proteomes" id="UP001201812">
    <property type="component" value="Unassembled WGS sequence"/>
</dbReference>
<evidence type="ECO:0000256" key="1">
    <source>
        <dbReference type="SAM" id="MobiDB-lite"/>
    </source>
</evidence>
<comment type="caution">
    <text evidence="3">The sequence shown here is derived from an EMBL/GenBank/DDBJ whole genome shotgun (WGS) entry which is preliminary data.</text>
</comment>
<dbReference type="AlphaFoldDB" id="A0AAD4MML6"/>
<dbReference type="EMBL" id="JAKKPZ010000178">
    <property type="protein sequence ID" value="KAI1699477.1"/>
    <property type="molecule type" value="Genomic_DNA"/>
</dbReference>
<feature type="transmembrane region" description="Helical" evidence="2">
    <location>
        <begin position="82"/>
        <end position="102"/>
    </location>
</feature>